<evidence type="ECO:0000313" key="2">
    <source>
        <dbReference type="Proteomes" id="UP000605846"/>
    </source>
</evidence>
<keyword evidence="2" id="KW-1185">Reference proteome</keyword>
<dbReference type="Proteomes" id="UP000605846">
    <property type="component" value="Unassembled WGS sequence"/>
</dbReference>
<protein>
    <submittedName>
        <fullName evidence="1">Uncharacterized protein</fullName>
    </submittedName>
</protein>
<dbReference type="EMBL" id="JABAYA010000021">
    <property type="protein sequence ID" value="KAF7729886.1"/>
    <property type="molecule type" value="Genomic_DNA"/>
</dbReference>
<proteinExistence type="predicted"/>
<evidence type="ECO:0000313" key="1">
    <source>
        <dbReference type="EMBL" id="KAF7729886.1"/>
    </source>
</evidence>
<dbReference type="AlphaFoldDB" id="A0A8H7BXT2"/>
<accession>A0A8H7BXT2</accession>
<dbReference type="OrthoDB" id="2215566at2759"/>
<reference evidence="1" key="1">
    <citation type="submission" date="2020-01" db="EMBL/GenBank/DDBJ databases">
        <title>Genome Sequencing of Three Apophysomyces-Like Fungal Strains Confirms a Novel Fungal Genus in the Mucoromycota with divergent Burkholderia-like Endosymbiotic Bacteria.</title>
        <authorList>
            <person name="Stajich J.E."/>
            <person name="Macias A.M."/>
            <person name="Carter-House D."/>
            <person name="Lovett B."/>
            <person name="Kasson L.R."/>
            <person name="Berry K."/>
            <person name="Grigoriev I."/>
            <person name="Chang Y."/>
            <person name="Spatafora J."/>
            <person name="Kasson M.T."/>
        </authorList>
    </citation>
    <scope>NUCLEOTIDE SEQUENCE</scope>
    <source>
        <strain evidence="1">NRRL A-21654</strain>
    </source>
</reference>
<comment type="caution">
    <text evidence="1">The sequence shown here is derived from an EMBL/GenBank/DDBJ whole genome shotgun (WGS) entry which is preliminary data.</text>
</comment>
<sequence length="209" mass="23524">MSMQATEIIVLTLGHQTILFSIGHSVKTDTTSFNSLRWPYDTTLSVIGFVAKSPTTSRTISRHVLEMAPNTTPAEQDVIGLFSKALKGEMSGQRCFAIVRIDNSLIGSIGYYNGEESLVLCVIEQVHPTRMSSYSPFSMEMLRSRPFHILQLCRQREDPNAVAHLRALANDTYNIASLYGYWDLWRVLEEICFQHQINPRELLPAGNTA</sequence>
<gene>
    <name evidence="1" type="ORF">EC973_003620</name>
</gene>
<organism evidence="1 2">
    <name type="scientific">Apophysomyces ossiformis</name>
    <dbReference type="NCBI Taxonomy" id="679940"/>
    <lineage>
        <taxon>Eukaryota</taxon>
        <taxon>Fungi</taxon>
        <taxon>Fungi incertae sedis</taxon>
        <taxon>Mucoromycota</taxon>
        <taxon>Mucoromycotina</taxon>
        <taxon>Mucoromycetes</taxon>
        <taxon>Mucorales</taxon>
        <taxon>Mucorineae</taxon>
        <taxon>Mucoraceae</taxon>
        <taxon>Apophysomyces</taxon>
    </lineage>
</organism>
<name>A0A8H7BXT2_9FUNG</name>